<comment type="function">
    <text evidence="1">Catalyzes the reduction of fatty acyl-CoA to fatty alcohols.</text>
</comment>
<keyword evidence="1" id="KW-0521">NADP</keyword>
<keyword evidence="4" id="KW-1185">Reference proteome</keyword>
<dbReference type="SUPFAM" id="SSF51735">
    <property type="entry name" value="NAD(P)-binding Rossmann-fold domains"/>
    <property type="match status" value="1"/>
</dbReference>
<dbReference type="EMBL" id="JAHRHJ020000004">
    <property type="protein sequence ID" value="KAH9317090.1"/>
    <property type="molecule type" value="Genomic_DNA"/>
</dbReference>
<evidence type="ECO:0000313" key="4">
    <source>
        <dbReference type="Proteomes" id="UP000824469"/>
    </source>
</evidence>
<evidence type="ECO:0000313" key="3">
    <source>
        <dbReference type="EMBL" id="KAH9317090.1"/>
    </source>
</evidence>
<reference evidence="3 4" key="1">
    <citation type="journal article" date="2021" name="Nat. Plants">
        <title>The Taxus genome provides insights into paclitaxel biosynthesis.</title>
        <authorList>
            <person name="Xiong X."/>
            <person name="Gou J."/>
            <person name="Liao Q."/>
            <person name="Li Y."/>
            <person name="Zhou Q."/>
            <person name="Bi G."/>
            <person name="Li C."/>
            <person name="Du R."/>
            <person name="Wang X."/>
            <person name="Sun T."/>
            <person name="Guo L."/>
            <person name="Liang H."/>
            <person name="Lu P."/>
            <person name="Wu Y."/>
            <person name="Zhang Z."/>
            <person name="Ro D.K."/>
            <person name="Shang Y."/>
            <person name="Huang S."/>
            <person name="Yan J."/>
        </authorList>
    </citation>
    <scope>NUCLEOTIDE SEQUENCE [LARGE SCALE GENOMIC DNA]</scope>
    <source>
        <strain evidence="3">Ta-2019</strain>
    </source>
</reference>
<dbReference type="InterPro" id="IPR026055">
    <property type="entry name" value="FAR"/>
</dbReference>
<accession>A0AA38LCZ4</accession>
<keyword evidence="1" id="KW-0444">Lipid biosynthesis</keyword>
<dbReference type="GO" id="GO:0080019">
    <property type="term" value="F:alcohol-forming very long-chain fatty acyl-CoA reductase activity"/>
    <property type="evidence" value="ECO:0007669"/>
    <property type="project" value="InterPro"/>
</dbReference>
<organism evidence="3 4">
    <name type="scientific">Taxus chinensis</name>
    <name type="common">Chinese yew</name>
    <name type="synonym">Taxus wallichiana var. chinensis</name>
    <dbReference type="NCBI Taxonomy" id="29808"/>
    <lineage>
        <taxon>Eukaryota</taxon>
        <taxon>Viridiplantae</taxon>
        <taxon>Streptophyta</taxon>
        <taxon>Embryophyta</taxon>
        <taxon>Tracheophyta</taxon>
        <taxon>Spermatophyta</taxon>
        <taxon>Pinopsida</taxon>
        <taxon>Pinidae</taxon>
        <taxon>Conifers II</taxon>
        <taxon>Cupressales</taxon>
        <taxon>Taxaceae</taxon>
        <taxon>Taxus</taxon>
    </lineage>
</organism>
<protein>
    <recommendedName>
        <fullName evidence="1">Fatty acyl-CoA reductase</fullName>
        <ecNumber evidence="1">1.2.1.84</ecNumber>
    </recommendedName>
</protein>
<dbReference type="GO" id="GO:0102965">
    <property type="term" value="F:alcohol-forming long-chain fatty acyl-CoA reductase activity"/>
    <property type="evidence" value="ECO:0007669"/>
    <property type="project" value="UniProtKB-EC"/>
</dbReference>
<dbReference type="InterPro" id="IPR013120">
    <property type="entry name" value="FAR_NAD-bd"/>
</dbReference>
<comment type="catalytic activity">
    <reaction evidence="1">
        <text>a long-chain fatty acyl-CoA + 2 NADPH + 2 H(+) = a long-chain primary fatty alcohol + 2 NADP(+) + CoA</text>
        <dbReference type="Rhea" id="RHEA:52716"/>
        <dbReference type="ChEBI" id="CHEBI:15378"/>
        <dbReference type="ChEBI" id="CHEBI:57287"/>
        <dbReference type="ChEBI" id="CHEBI:57783"/>
        <dbReference type="ChEBI" id="CHEBI:58349"/>
        <dbReference type="ChEBI" id="CHEBI:77396"/>
        <dbReference type="ChEBI" id="CHEBI:83139"/>
        <dbReference type="EC" id="1.2.1.84"/>
    </reaction>
</comment>
<dbReference type="GO" id="GO:0035336">
    <property type="term" value="P:long-chain fatty-acyl-CoA metabolic process"/>
    <property type="evidence" value="ECO:0007669"/>
    <property type="project" value="TreeGrafter"/>
</dbReference>
<proteinExistence type="inferred from homology"/>
<dbReference type="OMA" id="REHLWET"/>
<comment type="caution">
    <text evidence="3">The sequence shown here is derived from an EMBL/GenBank/DDBJ whole genome shotgun (WGS) entry which is preliminary data.</text>
</comment>
<dbReference type="Pfam" id="PF07993">
    <property type="entry name" value="NAD_binding_4"/>
    <property type="match status" value="1"/>
</dbReference>
<evidence type="ECO:0000259" key="2">
    <source>
        <dbReference type="Pfam" id="PF07993"/>
    </source>
</evidence>
<dbReference type="InterPro" id="IPR036291">
    <property type="entry name" value="NAD(P)-bd_dom_sf"/>
</dbReference>
<dbReference type="EC" id="1.2.1.84" evidence="1"/>
<dbReference type="PANTHER" id="PTHR11011">
    <property type="entry name" value="MALE STERILITY PROTEIN 2-RELATED"/>
    <property type="match status" value="1"/>
</dbReference>
<dbReference type="AlphaFoldDB" id="A0AA38LCZ4"/>
<sequence length="194" mass="21612">PCGGTIFLLIRAADDISAKQRLQKEIIDKELFKVLREQHGDGYTSFMLNKVVPVVGDTSVPNLGISEQSVREHLWETLHVIVNTAANTNFDERYDIALGVNTIGVTNVLYFGKRCRKLQVFVHVSTAYVSGEKGGVIPEKALQMGETLVDETQLTLDIKTELTLVKRTAELIENSTDPMAKSLTKHMKELGLER</sequence>
<gene>
    <name evidence="3" type="ORF">KI387_018859</name>
</gene>
<comment type="similarity">
    <text evidence="1">Belongs to the fatty acyl-CoA reductase family.</text>
</comment>
<dbReference type="GO" id="GO:0010345">
    <property type="term" value="P:suberin biosynthetic process"/>
    <property type="evidence" value="ECO:0007669"/>
    <property type="project" value="TreeGrafter"/>
</dbReference>
<dbReference type="Gene3D" id="3.40.50.720">
    <property type="entry name" value="NAD(P)-binding Rossmann-like Domain"/>
    <property type="match status" value="1"/>
</dbReference>
<evidence type="ECO:0000256" key="1">
    <source>
        <dbReference type="RuleBase" id="RU363097"/>
    </source>
</evidence>
<dbReference type="Proteomes" id="UP000824469">
    <property type="component" value="Unassembled WGS sequence"/>
</dbReference>
<dbReference type="PANTHER" id="PTHR11011:SF99">
    <property type="entry name" value="FATTY ACYL-COA REDUCTASE 3"/>
    <property type="match status" value="1"/>
</dbReference>
<name>A0AA38LCZ4_TAXCH</name>
<feature type="non-terminal residue" evidence="3">
    <location>
        <position position="194"/>
    </location>
</feature>
<keyword evidence="1" id="KW-0443">Lipid metabolism</keyword>
<feature type="domain" description="Thioester reductase (TE)" evidence="2">
    <location>
        <begin position="4"/>
        <end position="160"/>
    </location>
</feature>
<keyword evidence="1" id="KW-0560">Oxidoreductase</keyword>